<dbReference type="Proteomes" id="UP000887013">
    <property type="component" value="Unassembled WGS sequence"/>
</dbReference>
<proteinExistence type="predicted"/>
<dbReference type="OrthoDB" id="10581724at2759"/>
<dbReference type="EMBL" id="BMAW01076928">
    <property type="protein sequence ID" value="GFU03826.1"/>
    <property type="molecule type" value="Genomic_DNA"/>
</dbReference>
<evidence type="ECO:0000313" key="1">
    <source>
        <dbReference type="EMBL" id="GFU03826.1"/>
    </source>
</evidence>
<evidence type="ECO:0000313" key="2">
    <source>
        <dbReference type="Proteomes" id="UP000887013"/>
    </source>
</evidence>
<gene>
    <name evidence="1" type="ORF">NPIL_394791</name>
</gene>
<name>A0A8X6Q306_NEPPI</name>
<keyword evidence="2" id="KW-1185">Reference proteome</keyword>
<reference evidence="1" key="1">
    <citation type="submission" date="2020-08" db="EMBL/GenBank/DDBJ databases">
        <title>Multicomponent nature underlies the extraordinary mechanical properties of spider dragline silk.</title>
        <authorList>
            <person name="Kono N."/>
            <person name="Nakamura H."/>
            <person name="Mori M."/>
            <person name="Yoshida Y."/>
            <person name="Ohtoshi R."/>
            <person name="Malay A.D."/>
            <person name="Moran D.A.P."/>
            <person name="Tomita M."/>
            <person name="Numata K."/>
            <person name="Arakawa K."/>
        </authorList>
    </citation>
    <scope>NUCLEOTIDE SEQUENCE</scope>
</reference>
<protein>
    <submittedName>
        <fullName evidence="1">Uncharacterized protein</fullName>
    </submittedName>
</protein>
<dbReference type="AlphaFoldDB" id="A0A8X6Q306"/>
<comment type="caution">
    <text evidence="1">The sequence shown here is derived from an EMBL/GenBank/DDBJ whole genome shotgun (WGS) entry which is preliminary data.</text>
</comment>
<accession>A0A8X6Q306</accession>
<sequence>MEMWKVFIFPHLHEQKKLLMKMWKASAKPCCTVQVNLLGPLHRDDKLNFLPKLRQKRILFERMECQFTARESMGVIRPNFPGRLISSFGNIH</sequence>
<organism evidence="1 2">
    <name type="scientific">Nephila pilipes</name>
    <name type="common">Giant wood spider</name>
    <name type="synonym">Nephila maculata</name>
    <dbReference type="NCBI Taxonomy" id="299642"/>
    <lineage>
        <taxon>Eukaryota</taxon>
        <taxon>Metazoa</taxon>
        <taxon>Ecdysozoa</taxon>
        <taxon>Arthropoda</taxon>
        <taxon>Chelicerata</taxon>
        <taxon>Arachnida</taxon>
        <taxon>Araneae</taxon>
        <taxon>Araneomorphae</taxon>
        <taxon>Entelegynae</taxon>
        <taxon>Araneoidea</taxon>
        <taxon>Nephilidae</taxon>
        <taxon>Nephila</taxon>
    </lineage>
</organism>